<organism evidence="2 3">
    <name type="scientific">Virgisporangium aliadipatigenens</name>
    <dbReference type="NCBI Taxonomy" id="741659"/>
    <lineage>
        <taxon>Bacteria</taxon>
        <taxon>Bacillati</taxon>
        <taxon>Actinomycetota</taxon>
        <taxon>Actinomycetes</taxon>
        <taxon>Micromonosporales</taxon>
        <taxon>Micromonosporaceae</taxon>
        <taxon>Virgisporangium</taxon>
    </lineage>
</organism>
<dbReference type="EMBL" id="BOPF01000013">
    <property type="protein sequence ID" value="GIJ46930.1"/>
    <property type="molecule type" value="Genomic_DNA"/>
</dbReference>
<feature type="transmembrane region" description="Helical" evidence="1">
    <location>
        <begin position="7"/>
        <end position="26"/>
    </location>
</feature>
<evidence type="ECO:0000313" key="2">
    <source>
        <dbReference type="EMBL" id="GIJ46930.1"/>
    </source>
</evidence>
<keyword evidence="1" id="KW-0812">Transmembrane</keyword>
<keyword evidence="1" id="KW-1133">Transmembrane helix</keyword>
<gene>
    <name evidence="2" type="ORF">Val02_38160</name>
</gene>
<dbReference type="Proteomes" id="UP000619260">
    <property type="component" value="Unassembled WGS sequence"/>
</dbReference>
<accession>A0A8J4DQD6</accession>
<keyword evidence="3" id="KW-1185">Reference proteome</keyword>
<feature type="transmembrane region" description="Helical" evidence="1">
    <location>
        <begin position="166"/>
        <end position="186"/>
    </location>
</feature>
<feature type="transmembrane region" description="Helical" evidence="1">
    <location>
        <begin position="112"/>
        <end position="134"/>
    </location>
</feature>
<proteinExistence type="predicted"/>
<name>A0A8J4DQD6_9ACTN</name>
<feature type="transmembrane region" description="Helical" evidence="1">
    <location>
        <begin position="67"/>
        <end position="92"/>
    </location>
</feature>
<reference evidence="2" key="1">
    <citation type="submission" date="2021-01" db="EMBL/GenBank/DDBJ databases">
        <title>Whole genome shotgun sequence of Virgisporangium aliadipatigenens NBRC 105644.</title>
        <authorList>
            <person name="Komaki H."/>
            <person name="Tamura T."/>
        </authorList>
    </citation>
    <scope>NUCLEOTIDE SEQUENCE</scope>
    <source>
        <strain evidence="2">NBRC 105644</strain>
    </source>
</reference>
<feature type="transmembrane region" description="Helical" evidence="1">
    <location>
        <begin position="32"/>
        <end position="55"/>
    </location>
</feature>
<comment type="caution">
    <text evidence="2">The sequence shown here is derived from an EMBL/GenBank/DDBJ whole genome shotgun (WGS) entry which is preliminary data.</text>
</comment>
<keyword evidence="1" id="KW-0472">Membrane</keyword>
<sequence>MGYMARFFPLAPAFWLVGWCLMRIGGSNGPNVGWIAAHSVWIVAFALFGVAAFGLYRFVAEHRAAGLTALALSLVGTVAMIAHMGVDIAAAVGTDTRAELAAESARLTSAPGVELLLFDVGPALLFAGLLGLLARAAAAGALSWTTWTLVAVGIVLMVVGRPLDGWLRALEGFGVLAVIIGMDQVASSSRMNRADRSHTSV</sequence>
<evidence type="ECO:0000313" key="3">
    <source>
        <dbReference type="Proteomes" id="UP000619260"/>
    </source>
</evidence>
<evidence type="ECO:0000256" key="1">
    <source>
        <dbReference type="SAM" id="Phobius"/>
    </source>
</evidence>
<evidence type="ECO:0008006" key="4">
    <source>
        <dbReference type="Google" id="ProtNLM"/>
    </source>
</evidence>
<dbReference type="AlphaFoldDB" id="A0A8J4DQD6"/>
<protein>
    <recommendedName>
        <fullName evidence="4">DUF4386 family protein</fullName>
    </recommendedName>
</protein>
<feature type="transmembrane region" description="Helical" evidence="1">
    <location>
        <begin position="141"/>
        <end position="160"/>
    </location>
</feature>